<feature type="compositionally biased region" description="Basic and acidic residues" evidence="1">
    <location>
        <begin position="51"/>
        <end position="64"/>
    </location>
</feature>
<accession>A0A398ACW8</accession>
<name>A0A398ACW8_BRACM</name>
<feature type="compositionally biased region" description="Polar residues" evidence="1">
    <location>
        <begin position="41"/>
        <end position="50"/>
    </location>
</feature>
<evidence type="ECO:0000313" key="3">
    <source>
        <dbReference type="Proteomes" id="UP000264353"/>
    </source>
</evidence>
<dbReference type="AlphaFoldDB" id="A0A398ACW8"/>
<reference evidence="2 3" key="1">
    <citation type="submission" date="2018-06" db="EMBL/GenBank/DDBJ databases">
        <title>WGS assembly of Brassica rapa FPsc.</title>
        <authorList>
            <person name="Bowman J."/>
            <person name="Kohchi T."/>
            <person name="Yamato K."/>
            <person name="Jenkins J."/>
            <person name="Shu S."/>
            <person name="Ishizaki K."/>
            <person name="Yamaoka S."/>
            <person name="Nishihama R."/>
            <person name="Nakamura Y."/>
            <person name="Berger F."/>
            <person name="Adam C."/>
            <person name="Aki S."/>
            <person name="Althoff F."/>
            <person name="Araki T."/>
            <person name="Arteaga-Vazquez M."/>
            <person name="Balasubrmanian S."/>
            <person name="Bauer D."/>
            <person name="Boehm C."/>
            <person name="Briginshaw L."/>
            <person name="Caballero-Perez J."/>
            <person name="Catarino B."/>
            <person name="Chen F."/>
            <person name="Chiyoda S."/>
            <person name="Chovatia M."/>
            <person name="Davies K."/>
            <person name="Delmans M."/>
            <person name="Demura T."/>
            <person name="Dierschke T."/>
            <person name="Dolan L."/>
            <person name="Dorantes-Acosta A."/>
            <person name="Eklund D."/>
            <person name="Florent S."/>
            <person name="Flores-Sandoval E."/>
            <person name="Fujiyama A."/>
            <person name="Fukuzawa H."/>
            <person name="Galik B."/>
            <person name="Grimanelli D."/>
            <person name="Grimwood J."/>
            <person name="Grossniklaus U."/>
            <person name="Hamada T."/>
            <person name="Haseloff J."/>
            <person name="Hetherington A."/>
            <person name="Higo A."/>
            <person name="Hirakawa Y."/>
            <person name="Hundley H."/>
            <person name="Ikeda Y."/>
            <person name="Inoue K."/>
            <person name="Inoue S."/>
            <person name="Ishida S."/>
            <person name="Jia Q."/>
            <person name="Kakita M."/>
            <person name="Kanazawa T."/>
            <person name="Kawai Y."/>
            <person name="Kawashima T."/>
            <person name="Kennedy M."/>
            <person name="Kinose K."/>
            <person name="Kinoshita T."/>
            <person name="Kohara Y."/>
            <person name="Koide E."/>
            <person name="Komatsu K."/>
            <person name="Kopischke S."/>
            <person name="Kubo M."/>
            <person name="Kyozuka J."/>
            <person name="Lagercrantz U."/>
            <person name="Lin S."/>
            <person name="Lindquist E."/>
            <person name="Lipzen A."/>
            <person name="Lu C."/>
            <person name="Luna E."/>
            <person name="Martienssen R."/>
            <person name="Minamino N."/>
            <person name="Mizutani M."/>
            <person name="Mizutani M."/>
            <person name="Mochizuki N."/>
            <person name="Monte I."/>
            <person name="Mosher R."/>
            <person name="Nagasaki H."/>
            <person name="Nakagami H."/>
            <person name="Naramoto S."/>
            <person name="Nishitani K."/>
            <person name="Ohtani M."/>
            <person name="Okamoto T."/>
            <person name="Okumura M."/>
            <person name="Phillips J."/>
            <person name="Pollak B."/>
            <person name="Reinders A."/>
            <person name="Roevekamp M."/>
            <person name="Sano R."/>
            <person name="Sawa S."/>
            <person name="Schmid M."/>
            <person name="Shirakawa M."/>
            <person name="Solano R."/>
            <person name="Spunde A."/>
            <person name="Suetsugu N."/>
            <person name="Sugano S."/>
            <person name="Sugiyama A."/>
            <person name="Sun R."/>
            <person name="Suzuki Y."/>
            <person name="Takenaka M."/>
            <person name="Takezawa D."/>
            <person name="Tomogane H."/>
            <person name="Tsuzuki M."/>
            <person name="Ueda T."/>
            <person name="Umeda M."/>
            <person name="Ward J."/>
            <person name="Watanabe Y."/>
            <person name="Yazaki K."/>
            <person name="Yokoyama R."/>
            <person name="Yoshitake Y."/>
            <person name="Yotsui I."/>
            <person name="Zachgo S."/>
            <person name="Schmutz J."/>
        </authorList>
    </citation>
    <scope>NUCLEOTIDE SEQUENCE [LARGE SCALE GENOMIC DNA]</scope>
    <source>
        <strain evidence="3">cv. B-3</strain>
    </source>
</reference>
<organism evidence="2 3">
    <name type="scientific">Brassica campestris</name>
    <name type="common">Field mustard</name>
    <dbReference type="NCBI Taxonomy" id="3711"/>
    <lineage>
        <taxon>Eukaryota</taxon>
        <taxon>Viridiplantae</taxon>
        <taxon>Streptophyta</taxon>
        <taxon>Embryophyta</taxon>
        <taxon>Tracheophyta</taxon>
        <taxon>Spermatophyta</taxon>
        <taxon>Magnoliopsida</taxon>
        <taxon>eudicotyledons</taxon>
        <taxon>Gunneridae</taxon>
        <taxon>Pentapetalae</taxon>
        <taxon>rosids</taxon>
        <taxon>malvids</taxon>
        <taxon>Brassicales</taxon>
        <taxon>Brassicaceae</taxon>
        <taxon>Brassiceae</taxon>
        <taxon>Brassica</taxon>
    </lineage>
</organism>
<sequence>MHIRKSYKRDRTKWVRILSPANRVVLATTTLREQHGDGSSEKTSLTQYSKENSKARGRDIRKEI</sequence>
<evidence type="ECO:0000313" key="2">
    <source>
        <dbReference type="EMBL" id="RID75659.1"/>
    </source>
</evidence>
<proteinExistence type="predicted"/>
<dbReference type="EMBL" id="CM010629">
    <property type="protein sequence ID" value="RID75659.1"/>
    <property type="molecule type" value="Genomic_DNA"/>
</dbReference>
<feature type="region of interest" description="Disordered" evidence="1">
    <location>
        <begin position="30"/>
        <end position="64"/>
    </location>
</feature>
<dbReference type="Proteomes" id="UP000264353">
    <property type="component" value="Chromosome A2"/>
</dbReference>
<evidence type="ECO:0000256" key="1">
    <source>
        <dbReference type="SAM" id="MobiDB-lite"/>
    </source>
</evidence>
<gene>
    <name evidence="2" type="ORF">BRARA_B02693</name>
</gene>
<protein>
    <submittedName>
        <fullName evidence="2">Uncharacterized protein</fullName>
    </submittedName>
</protein>